<reference evidence="4 5" key="1">
    <citation type="journal article" date="2016" name="Nat. Commun.">
        <title>Thousands of microbial genomes shed light on interconnected biogeochemical processes in an aquifer system.</title>
        <authorList>
            <person name="Anantharaman K."/>
            <person name="Brown C.T."/>
            <person name="Hug L.A."/>
            <person name="Sharon I."/>
            <person name="Castelle C.J."/>
            <person name="Probst A.J."/>
            <person name="Thomas B.C."/>
            <person name="Singh A."/>
            <person name="Wilkins M.J."/>
            <person name="Karaoz U."/>
            <person name="Brodie E.L."/>
            <person name="Williams K.H."/>
            <person name="Hubbard S.S."/>
            <person name="Banfield J.F."/>
        </authorList>
    </citation>
    <scope>NUCLEOTIDE SEQUENCE [LARGE SCALE GENOMIC DNA]</scope>
</reference>
<dbReference type="PROSITE" id="PS50093">
    <property type="entry name" value="PKD"/>
    <property type="match status" value="1"/>
</dbReference>
<keyword evidence="1" id="KW-0472">Membrane</keyword>
<dbReference type="NCBIfam" id="TIGR00426">
    <property type="entry name" value="competence protein ComEA helix-hairpin-helix repeat region"/>
    <property type="match status" value="1"/>
</dbReference>
<dbReference type="SUPFAM" id="SSF47781">
    <property type="entry name" value="RuvA domain 2-like"/>
    <property type="match status" value="1"/>
</dbReference>
<dbReference type="InterPro" id="IPR004509">
    <property type="entry name" value="Competence_ComEA_HhH"/>
</dbReference>
<sequence length="378" mass="39792">MHIVSLFALAIFFPSFAFAVALININTADATLLDTLPGIGPTKAAAIIDYRTTYGPFARIEDIQNVSGIGVSTYADIAPLITVGDTVTAVSTASSTESTSASGGATTYTPPPTVLSVDIGPDITAYREVPFTLTALAKTKSGAVDPAATIYWSFGDGSATEGRVIEKTYHYIGTYLVVATAKDGTTTARDDLVVVVKSAVVRIASVTHEGIILANDTNERLELSGWRLVTDTGVFRLPEGTMLLQNASALFPYTVMNLSVSSTARLTYPNGIIAAQYVPAADAVQPMSDEQPSVAMIGYTGVREDTPLLTNTRANIQNYETAAVAPTKTVEPAFVGAALASFEALPETESRLPGILRSPWTLSFLGIMALAGSAFIFL</sequence>
<dbReference type="EMBL" id="MFMD01000006">
    <property type="protein sequence ID" value="OGG76587.1"/>
    <property type="molecule type" value="Genomic_DNA"/>
</dbReference>
<feature type="chain" id="PRO_5009524226" description="PKD domain-containing protein" evidence="2">
    <location>
        <begin position="20"/>
        <end position="378"/>
    </location>
</feature>
<proteinExistence type="predicted"/>
<dbReference type="STRING" id="1798516.A2950_00430"/>
<accession>A0A1F6ESJ2</accession>
<comment type="caution">
    <text evidence="4">The sequence shown here is derived from an EMBL/GenBank/DDBJ whole genome shotgun (WGS) entry which is preliminary data.</text>
</comment>
<feature type="signal peptide" evidence="2">
    <location>
        <begin position="1"/>
        <end position="19"/>
    </location>
</feature>
<evidence type="ECO:0000313" key="4">
    <source>
        <dbReference type="EMBL" id="OGG76587.1"/>
    </source>
</evidence>
<dbReference type="InterPro" id="IPR000601">
    <property type="entry name" value="PKD_dom"/>
</dbReference>
<feature type="domain" description="PKD" evidence="3">
    <location>
        <begin position="145"/>
        <end position="203"/>
    </location>
</feature>
<protein>
    <recommendedName>
        <fullName evidence="3">PKD domain-containing protein</fullName>
    </recommendedName>
</protein>
<evidence type="ECO:0000259" key="3">
    <source>
        <dbReference type="PROSITE" id="PS50093"/>
    </source>
</evidence>
<dbReference type="SUPFAM" id="SSF49299">
    <property type="entry name" value="PKD domain"/>
    <property type="match status" value="1"/>
</dbReference>
<dbReference type="SUPFAM" id="SSF74853">
    <property type="entry name" value="Lamin A/C globular tail domain"/>
    <property type="match status" value="1"/>
</dbReference>
<evidence type="ECO:0000256" key="2">
    <source>
        <dbReference type="SAM" id="SignalP"/>
    </source>
</evidence>
<dbReference type="InterPro" id="IPR051675">
    <property type="entry name" value="Endo/Exo/Phosphatase_dom_1"/>
</dbReference>
<dbReference type="PANTHER" id="PTHR21180">
    <property type="entry name" value="ENDONUCLEASE/EXONUCLEASE/PHOSPHATASE FAMILY DOMAIN-CONTAINING PROTEIN 1"/>
    <property type="match status" value="1"/>
</dbReference>
<dbReference type="InterPro" id="IPR013783">
    <property type="entry name" value="Ig-like_fold"/>
</dbReference>
<organism evidence="4 5">
    <name type="scientific">Candidatus Kaiserbacteria bacterium RIFCSPLOWO2_01_FULL_55_19</name>
    <dbReference type="NCBI Taxonomy" id="1798516"/>
    <lineage>
        <taxon>Bacteria</taxon>
        <taxon>Candidatus Kaiseribacteriota</taxon>
    </lineage>
</organism>
<keyword evidence="2" id="KW-0732">Signal</keyword>
<dbReference type="Proteomes" id="UP000176714">
    <property type="component" value="Unassembled WGS sequence"/>
</dbReference>
<evidence type="ECO:0000313" key="5">
    <source>
        <dbReference type="Proteomes" id="UP000176714"/>
    </source>
</evidence>
<dbReference type="AlphaFoldDB" id="A0A1F6ESJ2"/>
<dbReference type="GO" id="GO:0015627">
    <property type="term" value="C:type II protein secretion system complex"/>
    <property type="evidence" value="ECO:0007669"/>
    <property type="project" value="TreeGrafter"/>
</dbReference>
<feature type="transmembrane region" description="Helical" evidence="1">
    <location>
        <begin position="360"/>
        <end position="377"/>
    </location>
</feature>
<name>A0A1F6ESJ2_9BACT</name>
<keyword evidence="1" id="KW-1133">Transmembrane helix</keyword>
<dbReference type="InterPro" id="IPR035986">
    <property type="entry name" value="PKD_dom_sf"/>
</dbReference>
<evidence type="ECO:0000256" key="1">
    <source>
        <dbReference type="SAM" id="Phobius"/>
    </source>
</evidence>
<dbReference type="InterPro" id="IPR010994">
    <property type="entry name" value="RuvA_2-like"/>
</dbReference>
<dbReference type="Pfam" id="PF18911">
    <property type="entry name" value="PKD_4"/>
    <property type="match status" value="1"/>
</dbReference>
<dbReference type="Gene3D" id="2.60.40.10">
    <property type="entry name" value="Immunoglobulins"/>
    <property type="match status" value="1"/>
</dbReference>
<keyword evidence="1" id="KW-0812">Transmembrane</keyword>
<dbReference type="Pfam" id="PF12836">
    <property type="entry name" value="HHH_3"/>
    <property type="match status" value="1"/>
</dbReference>
<dbReference type="InterPro" id="IPR036415">
    <property type="entry name" value="Lamin_tail_dom_sf"/>
</dbReference>
<dbReference type="GO" id="GO:0015628">
    <property type="term" value="P:protein secretion by the type II secretion system"/>
    <property type="evidence" value="ECO:0007669"/>
    <property type="project" value="TreeGrafter"/>
</dbReference>
<dbReference type="Gene3D" id="1.10.150.280">
    <property type="entry name" value="AF1531-like domain"/>
    <property type="match status" value="1"/>
</dbReference>
<dbReference type="PANTHER" id="PTHR21180:SF32">
    <property type="entry name" value="ENDONUCLEASE_EXONUCLEASE_PHOSPHATASE FAMILY DOMAIN-CONTAINING PROTEIN 1"/>
    <property type="match status" value="1"/>
</dbReference>
<gene>
    <name evidence="4" type="ORF">A2950_00430</name>
</gene>